<organism evidence="1">
    <name type="scientific">Capitella teleta</name>
    <name type="common">Polychaete worm</name>
    <dbReference type="NCBI Taxonomy" id="283909"/>
    <lineage>
        <taxon>Eukaryota</taxon>
        <taxon>Metazoa</taxon>
        <taxon>Spiralia</taxon>
        <taxon>Lophotrochozoa</taxon>
        <taxon>Annelida</taxon>
        <taxon>Polychaeta</taxon>
        <taxon>Sedentaria</taxon>
        <taxon>Scolecida</taxon>
        <taxon>Capitellidae</taxon>
        <taxon>Capitella</taxon>
    </lineage>
</organism>
<reference evidence="3" key="1">
    <citation type="submission" date="2012-12" db="EMBL/GenBank/DDBJ databases">
        <authorList>
            <person name="Hellsten U."/>
            <person name="Grimwood J."/>
            <person name="Chapman J.A."/>
            <person name="Shapiro H."/>
            <person name="Aerts A."/>
            <person name="Otillar R.P."/>
            <person name="Terry A.Y."/>
            <person name="Boore J.L."/>
            <person name="Simakov O."/>
            <person name="Marletaz F."/>
            <person name="Cho S.-J."/>
            <person name="Edsinger-Gonzales E."/>
            <person name="Havlak P."/>
            <person name="Kuo D.-H."/>
            <person name="Larsson T."/>
            <person name="Lv J."/>
            <person name="Arendt D."/>
            <person name="Savage R."/>
            <person name="Osoegawa K."/>
            <person name="de Jong P."/>
            <person name="Lindberg D.R."/>
            <person name="Seaver E.C."/>
            <person name="Weisblat D.A."/>
            <person name="Putnam N.H."/>
            <person name="Grigoriev I.V."/>
            <person name="Rokhsar D.S."/>
        </authorList>
    </citation>
    <scope>NUCLEOTIDE SEQUENCE</scope>
    <source>
        <strain evidence="3">I ESC-2004</strain>
    </source>
</reference>
<reference evidence="1 3" key="2">
    <citation type="journal article" date="2013" name="Nature">
        <title>Insights into bilaterian evolution from three spiralian genomes.</title>
        <authorList>
            <person name="Simakov O."/>
            <person name="Marletaz F."/>
            <person name="Cho S.J."/>
            <person name="Edsinger-Gonzales E."/>
            <person name="Havlak P."/>
            <person name="Hellsten U."/>
            <person name="Kuo D.H."/>
            <person name="Larsson T."/>
            <person name="Lv J."/>
            <person name="Arendt D."/>
            <person name="Savage R."/>
            <person name="Osoegawa K."/>
            <person name="de Jong P."/>
            <person name="Grimwood J."/>
            <person name="Chapman J.A."/>
            <person name="Shapiro H."/>
            <person name="Aerts A."/>
            <person name="Otillar R.P."/>
            <person name="Terry A.Y."/>
            <person name="Boore J.L."/>
            <person name="Grigoriev I.V."/>
            <person name="Lindberg D.R."/>
            <person name="Seaver E.C."/>
            <person name="Weisblat D.A."/>
            <person name="Putnam N.H."/>
            <person name="Rokhsar D.S."/>
        </authorList>
    </citation>
    <scope>NUCLEOTIDE SEQUENCE</scope>
    <source>
        <strain evidence="1 3">I ESC-2004</strain>
    </source>
</reference>
<dbReference type="Proteomes" id="UP000014760">
    <property type="component" value="Unassembled WGS sequence"/>
</dbReference>
<protein>
    <submittedName>
        <fullName evidence="1 2">Uncharacterized protein</fullName>
    </submittedName>
</protein>
<gene>
    <name evidence="1" type="ORF">CAPTEDRAFT_217806</name>
</gene>
<evidence type="ECO:0000313" key="1">
    <source>
        <dbReference type="EMBL" id="ELT94971.1"/>
    </source>
</evidence>
<accession>R7TU36</accession>
<dbReference type="EMBL" id="KB309260">
    <property type="protein sequence ID" value="ELT94971.1"/>
    <property type="molecule type" value="Genomic_DNA"/>
</dbReference>
<dbReference type="EnsemblMetazoa" id="CapteT217806">
    <property type="protein sequence ID" value="CapteP217806"/>
    <property type="gene ID" value="CapteG217806"/>
</dbReference>
<dbReference type="HOGENOM" id="CLU_1355805_0_0_1"/>
<sequence length="202" mass="22925">MCSEKCVKNTSNITVEELPFSVRVNIGTIWCSVVVQLASNTPQRTHIRPQTLQAKSNTAEIGHVYGQFRRTLIEEGNVKTVKPSTELSGVRRKPLNSILSEHCILLLLCNKREYFLRKADEKRGWFKECGTEDSNSVYCSSSERPFEASATKLRHESVNTPLMQCKLFRGTLLLSWDRGTTWKKHGFGLTSSGHLLCYLMVK</sequence>
<name>R7TU36_CAPTE</name>
<evidence type="ECO:0000313" key="3">
    <source>
        <dbReference type="Proteomes" id="UP000014760"/>
    </source>
</evidence>
<keyword evidence="3" id="KW-1185">Reference proteome</keyword>
<dbReference type="EMBL" id="AMQN01012043">
    <property type="status" value="NOT_ANNOTATED_CDS"/>
    <property type="molecule type" value="Genomic_DNA"/>
</dbReference>
<evidence type="ECO:0000313" key="2">
    <source>
        <dbReference type="EnsemblMetazoa" id="CapteP217806"/>
    </source>
</evidence>
<dbReference type="AlphaFoldDB" id="R7TU36"/>
<proteinExistence type="predicted"/>
<reference evidence="2" key="3">
    <citation type="submission" date="2015-06" db="UniProtKB">
        <authorList>
            <consortium name="EnsemblMetazoa"/>
        </authorList>
    </citation>
    <scope>IDENTIFICATION</scope>
</reference>